<accession>A0ABW0F2W2</accession>
<keyword evidence="1" id="KW-0472">Membrane</keyword>
<keyword evidence="1" id="KW-1133">Transmembrane helix</keyword>
<dbReference type="Proteomes" id="UP001595976">
    <property type="component" value="Unassembled WGS sequence"/>
</dbReference>
<feature type="transmembrane region" description="Helical" evidence="1">
    <location>
        <begin position="6"/>
        <end position="23"/>
    </location>
</feature>
<gene>
    <name evidence="2" type="ORF">ACFPK2_12110</name>
</gene>
<proteinExistence type="predicted"/>
<dbReference type="RefSeq" id="WP_158445413.1">
    <property type="nucleotide sequence ID" value="NZ_JAOAOS010000004.1"/>
</dbReference>
<organism evidence="2 3">
    <name type="scientific">Bosea minatitlanensis</name>
    <dbReference type="NCBI Taxonomy" id="128782"/>
    <lineage>
        <taxon>Bacteria</taxon>
        <taxon>Pseudomonadati</taxon>
        <taxon>Pseudomonadota</taxon>
        <taxon>Alphaproteobacteria</taxon>
        <taxon>Hyphomicrobiales</taxon>
        <taxon>Boseaceae</taxon>
        <taxon>Bosea</taxon>
    </lineage>
</organism>
<feature type="transmembrane region" description="Helical" evidence="1">
    <location>
        <begin position="137"/>
        <end position="157"/>
    </location>
</feature>
<protein>
    <submittedName>
        <fullName evidence="2">DUF2938 domain-containing protein</fullName>
    </submittedName>
</protein>
<evidence type="ECO:0000256" key="1">
    <source>
        <dbReference type="SAM" id="Phobius"/>
    </source>
</evidence>
<evidence type="ECO:0000313" key="3">
    <source>
        <dbReference type="Proteomes" id="UP001595976"/>
    </source>
</evidence>
<feature type="transmembrane region" description="Helical" evidence="1">
    <location>
        <begin position="71"/>
        <end position="91"/>
    </location>
</feature>
<keyword evidence="3" id="KW-1185">Reference proteome</keyword>
<sequence length="158" mass="17000">MADLIWHAVVIGVGATILFDLWAQFLRLFGMPKPNWGPPGRWFAHALRGRFLHDDIGKAAPVAGEVALGWLFHYLVGIVFAGVVLAVWGMGWARNPTFLPALIVGLATVGCGWFILQPGMGMGVAAAKKPNAGQIRLFNIVGHTVFAIGLYGTALLIR</sequence>
<evidence type="ECO:0000313" key="2">
    <source>
        <dbReference type="EMBL" id="MFC5293732.1"/>
    </source>
</evidence>
<dbReference type="EMBL" id="JBHSLI010000004">
    <property type="protein sequence ID" value="MFC5293732.1"/>
    <property type="molecule type" value="Genomic_DNA"/>
</dbReference>
<reference evidence="3" key="1">
    <citation type="journal article" date="2019" name="Int. J. Syst. Evol. Microbiol.">
        <title>The Global Catalogue of Microorganisms (GCM) 10K type strain sequencing project: providing services to taxonomists for standard genome sequencing and annotation.</title>
        <authorList>
            <consortium name="The Broad Institute Genomics Platform"/>
            <consortium name="The Broad Institute Genome Sequencing Center for Infectious Disease"/>
            <person name="Wu L."/>
            <person name="Ma J."/>
        </authorList>
    </citation>
    <scope>NUCLEOTIDE SEQUENCE [LARGE SCALE GENOMIC DNA]</scope>
    <source>
        <strain evidence="3">CGMCC 1.15643</strain>
    </source>
</reference>
<comment type="caution">
    <text evidence="2">The sequence shown here is derived from an EMBL/GenBank/DDBJ whole genome shotgun (WGS) entry which is preliminary data.</text>
</comment>
<feature type="transmembrane region" description="Helical" evidence="1">
    <location>
        <begin position="97"/>
        <end position="116"/>
    </location>
</feature>
<dbReference type="Pfam" id="PF11158">
    <property type="entry name" value="DUF2938"/>
    <property type="match status" value="1"/>
</dbReference>
<name>A0ABW0F2W2_9HYPH</name>
<keyword evidence="1" id="KW-0812">Transmembrane</keyword>
<dbReference type="InterPro" id="IPR021329">
    <property type="entry name" value="DUF2938"/>
</dbReference>